<keyword evidence="3" id="KW-1185">Reference proteome</keyword>
<feature type="transmembrane region" description="Helical" evidence="1">
    <location>
        <begin position="499"/>
        <end position="520"/>
    </location>
</feature>
<feature type="transmembrane region" description="Helical" evidence="1">
    <location>
        <begin position="43"/>
        <end position="69"/>
    </location>
</feature>
<feature type="transmembrane region" description="Helical" evidence="1">
    <location>
        <begin position="251"/>
        <end position="271"/>
    </location>
</feature>
<feature type="transmembrane region" description="Helical" evidence="1">
    <location>
        <begin position="76"/>
        <end position="97"/>
    </location>
</feature>
<keyword evidence="1" id="KW-0472">Membrane</keyword>
<name>A0A1Y0CFR2_9MYCO</name>
<feature type="transmembrane region" description="Helical" evidence="1">
    <location>
        <begin position="218"/>
        <end position="239"/>
    </location>
</feature>
<evidence type="ECO:0008006" key="4">
    <source>
        <dbReference type="Google" id="ProtNLM"/>
    </source>
</evidence>
<feature type="transmembrane region" description="Helical" evidence="1">
    <location>
        <begin position="184"/>
        <end position="206"/>
    </location>
</feature>
<gene>
    <name evidence="2" type="ORF">BTO20_34800</name>
</gene>
<dbReference type="OrthoDB" id="3463898at2"/>
<sequence>MTAPVLGPGYLLLRDAVSTPRSYLTDAALGLSEAAPRALPQDFFIAVTSAVLDGGVVVKVLLVGGLWLAGWGAARLAAEVLSAGLPGQFIAATLAVWNPYVAERLLQGHWSLLVGYGCLPWVATAVLRLRTGARTRGAAFALVFWIAAAGLTPTGLLLALLVALTCVAVPGDGWGRVRVAATGLAAAVLAAMPWLTAALIGGAVNASAAESSAGIHAFAARAEPGLGTLGSLAGLGGIWNSAATPASRTSLFAVLATVVLLGVVVAGLPVVLRTPARRMTLPLLVLAAVAVVGPALLATGPGLAFVESAVRTIPGLGVLRDGQKWVALAMPGYTLAAAAAPVTLRRRLPATATAALCCVALIAVLPDLAWGVGGQMRAVRYPAGWAAAAAQINADPRPVAVLPPDVMRQFSWSGPAPVLDPLPRWLRADVFSTGDLSIAGHVVPGEGVRARAIQDMLVSGATPQQLADAGVGWVVRETDGDVVVQRIGGSAPVATHRGLLIVAHLVWLGLLVGAGVGLVAQTVREARRRR</sequence>
<dbReference type="KEGG" id="mdx:BTO20_34800"/>
<evidence type="ECO:0000313" key="3">
    <source>
        <dbReference type="Proteomes" id="UP000195331"/>
    </source>
</evidence>
<evidence type="ECO:0000313" key="2">
    <source>
        <dbReference type="EMBL" id="ART74111.1"/>
    </source>
</evidence>
<feature type="transmembrane region" description="Helical" evidence="1">
    <location>
        <begin position="325"/>
        <end position="344"/>
    </location>
</feature>
<evidence type="ECO:0000256" key="1">
    <source>
        <dbReference type="SAM" id="Phobius"/>
    </source>
</evidence>
<protein>
    <recommendedName>
        <fullName evidence="4">Transmembrane protein</fullName>
    </recommendedName>
</protein>
<feature type="transmembrane region" description="Helical" evidence="1">
    <location>
        <begin position="109"/>
        <end position="127"/>
    </location>
</feature>
<feature type="transmembrane region" description="Helical" evidence="1">
    <location>
        <begin position="351"/>
        <end position="372"/>
    </location>
</feature>
<accession>A0A1Y0CFR2</accession>
<feature type="transmembrane region" description="Helical" evidence="1">
    <location>
        <begin position="283"/>
        <end position="305"/>
    </location>
</feature>
<dbReference type="EMBL" id="CP020809">
    <property type="protein sequence ID" value="ART74111.1"/>
    <property type="molecule type" value="Genomic_DNA"/>
</dbReference>
<proteinExistence type="predicted"/>
<keyword evidence="1" id="KW-0812">Transmembrane</keyword>
<dbReference type="AlphaFoldDB" id="A0A1Y0CFR2"/>
<reference evidence="2 3" key="1">
    <citation type="submission" date="2017-04" db="EMBL/GenBank/DDBJ databases">
        <title>Whole Genome Sequence of 1,4-Dioxane Degrading Bacterium Mycobacterium dioxanotrophicus PH-06.</title>
        <authorList>
            <person name="He Y."/>
        </authorList>
    </citation>
    <scope>NUCLEOTIDE SEQUENCE [LARGE SCALE GENOMIC DNA]</scope>
    <source>
        <strain evidence="2 3">PH-06</strain>
    </source>
</reference>
<keyword evidence="1" id="KW-1133">Transmembrane helix</keyword>
<feature type="transmembrane region" description="Helical" evidence="1">
    <location>
        <begin position="139"/>
        <end position="164"/>
    </location>
</feature>
<dbReference type="Proteomes" id="UP000195331">
    <property type="component" value="Chromosome"/>
</dbReference>
<organism evidence="2 3">
    <name type="scientific">Mycobacterium dioxanotrophicus</name>
    <dbReference type="NCBI Taxonomy" id="482462"/>
    <lineage>
        <taxon>Bacteria</taxon>
        <taxon>Bacillati</taxon>
        <taxon>Actinomycetota</taxon>
        <taxon>Actinomycetes</taxon>
        <taxon>Mycobacteriales</taxon>
        <taxon>Mycobacteriaceae</taxon>
        <taxon>Mycobacterium</taxon>
    </lineage>
</organism>